<gene>
    <name evidence="2" type="ORF">FCALED_LOCUS7664</name>
</gene>
<dbReference type="Proteomes" id="UP000789570">
    <property type="component" value="Unassembled WGS sequence"/>
</dbReference>
<sequence>MSMSNYNMNDKENKVPHSRDADKKRKVAEEAHEARLAHDRNKKNNKWRKVAKETHEELEVRFVAEEEAQRARAYKKYY</sequence>
<keyword evidence="3" id="KW-1185">Reference proteome</keyword>
<reference evidence="2" key="1">
    <citation type="submission" date="2021-06" db="EMBL/GenBank/DDBJ databases">
        <authorList>
            <person name="Kallberg Y."/>
            <person name="Tangrot J."/>
            <person name="Rosling A."/>
        </authorList>
    </citation>
    <scope>NUCLEOTIDE SEQUENCE</scope>
    <source>
        <strain evidence="2">UK204</strain>
    </source>
</reference>
<protein>
    <submittedName>
        <fullName evidence="2">16749_t:CDS:1</fullName>
    </submittedName>
</protein>
<accession>A0A9N9C0L6</accession>
<organism evidence="2 3">
    <name type="scientific">Funneliformis caledonium</name>
    <dbReference type="NCBI Taxonomy" id="1117310"/>
    <lineage>
        <taxon>Eukaryota</taxon>
        <taxon>Fungi</taxon>
        <taxon>Fungi incertae sedis</taxon>
        <taxon>Mucoromycota</taxon>
        <taxon>Glomeromycotina</taxon>
        <taxon>Glomeromycetes</taxon>
        <taxon>Glomerales</taxon>
        <taxon>Glomeraceae</taxon>
        <taxon>Funneliformis</taxon>
    </lineage>
</organism>
<evidence type="ECO:0000256" key="1">
    <source>
        <dbReference type="SAM" id="MobiDB-lite"/>
    </source>
</evidence>
<feature type="compositionally biased region" description="Basic and acidic residues" evidence="1">
    <location>
        <begin position="9"/>
        <end position="39"/>
    </location>
</feature>
<name>A0A9N9C0L6_9GLOM</name>
<evidence type="ECO:0000313" key="3">
    <source>
        <dbReference type="Proteomes" id="UP000789570"/>
    </source>
</evidence>
<evidence type="ECO:0000313" key="2">
    <source>
        <dbReference type="EMBL" id="CAG8582410.1"/>
    </source>
</evidence>
<dbReference type="AlphaFoldDB" id="A0A9N9C0L6"/>
<feature type="region of interest" description="Disordered" evidence="1">
    <location>
        <begin position="1"/>
        <end position="48"/>
    </location>
</feature>
<dbReference type="EMBL" id="CAJVPQ010002076">
    <property type="protein sequence ID" value="CAG8582410.1"/>
    <property type="molecule type" value="Genomic_DNA"/>
</dbReference>
<proteinExistence type="predicted"/>
<comment type="caution">
    <text evidence="2">The sequence shown here is derived from an EMBL/GenBank/DDBJ whole genome shotgun (WGS) entry which is preliminary data.</text>
</comment>